<organism evidence="1 2">
    <name type="scientific">Acetobacter tropicalis NBRC 101654</name>
    <dbReference type="NCBI Taxonomy" id="749388"/>
    <lineage>
        <taxon>Bacteria</taxon>
        <taxon>Pseudomonadati</taxon>
        <taxon>Pseudomonadota</taxon>
        <taxon>Alphaproteobacteria</taxon>
        <taxon>Acetobacterales</taxon>
        <taxon>Acetobacteraceae</taxon>
        <taxon>Acetobacter</taxon>
    </lineage>
</organism>
<gene>
    <name evidence="1" type="ORF">ATPR_0804</name>
</gene>
<comment type="caution">
    <text evidence="1">The sequence shown here is derived from an EMBL/GenBank/DDBJ whole genome shotgun (WGS) entry which is preliminary data.</text>
</comment>
<name>F7VBQ5_9PROT</name>
<dbReference type="AlphaFoldDB" id="F7VBQ5"/>
<protein>
    <submittedName>
        <fullName evidence="1">Uncharacterized protein</fullName>
    </submittedName>
</protein>
<evidence type="ECO:0000313" key="2">
    <source>
        <dbReference type="Proteomes" id="UP000004319"/>
    </source>
</evidence>
<accession>F7VBQ5</accession>
<dbReference type="Proteomes" id="UP000004319">
    <property type="component" value="Unassembled WGS sequence"/>
</dbReference>
<proteinExistence type="predicted"/>
<sequence>MLRKPVFLSNEACFPVGKREAQPRVLQAGESSVVFPAFDCL</sequence>
<reference evidence="1 2" key="1">
    <citation type="journal article" date="2011" name="Biochem. Biophys. Res. Commun.">
        <title>Increased number of Arginine-based salt bridges contributes to the thermotolerance of thermotolerant acetic acid bacteria, Acetobacter tropicalis SKU1100.</title>
        <authorList>
            <person name="Matsutani M."/>
            <person name="Hirakawa H."/>
            <person name="Nishikura M."/>
            <person name="Soemphol W."/>
            <person name="Ali I.A.I."/>
            <person name="Yakushi T."/>
            <person name="Matsushita K."/>
        </authorList>
    </citation>
    <scope>NUCLEOTIDE SEQUENCE [LARGE SCALE GENOMIC DNA]</scope>
    <source>
        <strain evidence="1 2">NBRC 101654</strain>
    </source>
</reference>
<evidence type="ECO:0000313" key="1">
    <source>
        <dbReference type="EMBL" id="GAA07800.1"/>
    </source>
</evidence>
<dbReference type="EMBL" id="BABS01000015">
    <property type="protein sequence ID" value="GAA07800.1"/>
    <property type="molecule type" value="Genomic_DNA"/>
</dbReference>